<accession>A0A0A1YZ03</accession>
<evidence type="ECO:0000313" key="2">
    <source>
        <dbReference type="Proteomes" id="UP000030060"/>
    </source>
</evidence>
<evidence type="ECO:0000313" key="1">
    <source>
        <dbReference type="EMBL" id="KGE65697.1"/>
    </source>
</evidence>
<comment type="caution">
    <text evidence="1">The sequence shown here is derived from an EMBL/GenBank/DDBJ whole genome shotgun (WGS) entry which is preliminary data.</text>
</comment>
<organism evidence="1 2">
    <name type="scientific">Pseudomonas fluorescens LMG 5329</name>
    <dbReference type="NCBI Taxonomy" id="1324332"/>
    <lineage>
        <taxon>Bacteria</taxon>
        <taxon>Pseudomonadati</taxon>
        <taxon>Pseudomonadota</taxon>
        <taxon>Gammaproteobacteria</taxon>
        <taxon>Pseudomonadales</taxon>
        <taxon>Pseudomonadaceae</taxon>
        <taxon>Pseudomonas</taxon>
    </lineage>
</organism>
<proteinExistence type="predicted"/>
<dbReference type="Proteomes" id="UP000030060">
    <property type="component" value="Unassembled WGS sequence"/>
</dbReference>
<name>A0A0A1YZ03_PSEFL</name>
<gene>
    <name evidence="1" type="ORF">K814_0122900</name>
</gene>
<reference evidence="1 2" key="1">
    <citation type="journal article" date="2013" name="Genome Announc.">
        <title>Draft Genome Sequence of Pseudomonas fluorescens LMG 5329, a White Line-Inducing Principle-Producing Bioindicator for the Mushroom Pathogen Pseudomonas tolaasii.</title>
        <authorList>
            <person name="Ghequire M.G."/>
            <person name="Rokni-Zadeh H."/>
            <person name="Zarrineh P."/>
            <person name="De Mot R."/>
        </authorList>
    </citation>
    <scope>NUCLEOTIDE SEQUENCE [LARGE SCALE GENOMIC DNA]</scope>
    <source>
        <strain evidence="1 2">LMG 5329</strain>
    </source>
</reference>
<sequence>MSGAQALNKTQREELNTYVNGHTGVDGQTLLDLLVASAGSTLNPQDGPGKQLRNLFESSAAQALGEQLASHFKGTINASAEDWVKIALINQLDRSAGTEHRKIAGYDVQQSSNQGKSYGEITRDFAAHLVTAGKANEQNSMAMAHLLLAGVAPELTLAGVPPTLQFGSIESVNLAAAVHYFANMLPRVLNNDEVLVEDAVNYFNTAKEEGHALSKKQSFMLAAMDWARLNGVVHNNPNYEYSEQEFATAGAEVARRIKIMSDAATTLNEPLKTRTELATEALEGIYSDEDDEPDLTSDILRRWPRGRYELTLITSLLDLYLSEKFDSFDEYHSMDTHKLKYLPFVPELKKLESPAALFEASYTKHLNSQRAAFTEIFKLELEGLPAQDKAILASADITVSGRTLERDPDSPHYKFLDAPLKVLIKAVTPAPDPKIYYYVRSHDVAGIRRADGIEKKMHLSLAFNYFNSHEWARWDASHASELDSDTSKVAKHRLDALAGTLSRYFRPDNQQVKAEAYGVTEAERKQAKNKAFHNFLLGFIPFYNSVKNFAAGNINDGFFYLGVDVLGIVAGAIKGGSLLAEVVTSSAVKTPFKVMKTVTT</sequence>
<dbReference type="EMBL" id="ASGY01000173">
    <property type="protein sequence ID" value="KGE65697.1"/>
    <property type="molecule type" value="Genomic_DNA"/>
</dbReference>
<protein>
    <submittedName>
        <fullName evidence="1">Uncharacterized protein</fullName>
    </submittedName>
</protein>
<dbReference type="AlphaFoldDB" id="A0A0A1YZ03"/>